<comment type="caution">
    <text evidence="1">The sequence shown here is derived from an EMBL/GenBank/DDBJ whole genome shotgun (WGS) entry which is preliminary data.</text>
</comment>
<keyword evidence="2" id="KW-1185">Reference proteome</keyword>
<gene>
    <name evidence="1" type="ORF">ETB97_010388</name>
</gene>
<reference evidence="1 2" key="1">
    <citation type="submission" date="2019-04" db="EMBL/GenBank/DDBJ databases">
        <title>Aspergillus burnettii sp. nov., novel species from soil in southeast Queensland.</title>
        <authorList>
            <person name="Gilchrist C.L.M."/>
            <person name="Pitt J.I."/>
            <person name="Lange L."/>
            <person name="Lacey H.J."/>
            <person name="Vuong D."/>
            <person name="Midgley D.J."/>
            <person name="Greenfield P."/>
            <person name="Bradbury M."/>
            <person name="Lacey E."/>
            <person name="Busk P.K."/>
            <person name="Pilgaard B."/>
            <person name="Chooi Y.H."/>
            <person name="Piggott A.M."/>
        </authorList>
    </citation>
    <scope>NUCLEOTIDE SEQUENCE [LARGE SCALE GENOMIC DNA]</scope>
    <source>
        <strain evidence="1 2">FRR 5400</strain>
    </source>
</reference>
<dbReference type="Proteomes" id="UP000541154">
    <property type="component" value="Unassembled WGS sequence"/>
</dbReference>
<sequence length="167" mass="17743">MPTDTSIILPAALLATCNPGPHNSTEIRFEHGYALPGVTAYTDVLGLFEIDMKGETVDAVVREDLDPCNPANVIYASSGAHLDGRAFGRAQTDGITRAHHYATNENGQLRGMGVGIKAVLQFTIADSDEGAEDAAPSIKILLFKAAWDVQYAGLSDERPVALVFTGI</sequence>
<dbReference type="AlphaFoldDB" id="A0A8H6E8F5"/>
<dbReference type="EMBL" id="SPNV01000055">
    <property type="protein sequence ID" value="KAF5863266.1"/>
    <property type="molecule type" value="Genomic_DNA"/>
</dbReference>
<accession>A0A8H6E8F5</accession>
<organism evidence="1 2">
    <name type="scientific">Petromyces alliaceus</name>
    <name type="common">Aspergillus alliaceus</name>
    <dbReference type="NCBI Taxonomy" id="209559"/>
    <lineage>
        <taxon>Eukaryota</taxon>
        <taxon>Fungi</taxon>
        <taxon>Dikarya</taxon>
        <taxon>Ascomycota</taxon>
        <taxon>Pezizomycotina</taxon>
        <taxon>Eurotiomycetes</taxon>
        <taxon>Eurotiomycetidae</taxon>
        <taxon>Eurotiales</taxon>
        <taxon>Aspergillaceae</taxon>
        <taxon>Aspergillus</taxon>
        <taxon>Aspergillus subgen. Circumdati</taxon>
    </lineage>
</organism>
<evidence type="ECO:0000313" key="1">
    <source>
        <dbReference type="EMBL" id="KAF5863266.1"/>
    </source>
</evidence>
<evidence type="ECO:0000313" key="2">
    <source>
        <dbReference type="Proteomes" id="UP000541154"/>
    </source>
</evidence>
<name>A0A8H6E8F5_PETAA</name>
<proteinExistence type="predicted"/>
<protein>
    <submittedName>
        <fullName evidence="1">Uncharacterized protein</fullName>
    </submittedName>
</protein>